<dbReference type="InterPro" id="IPR050272">
    <property type="entry name" value="Isochorismatase-like_hydrls"/>
</dbReference>
<dbReference type="InterPro" id="IPR000868">
    <property type="entry name" value="Isochorismatase-like_dom"/>
</dbReference>
<protein>
    <recommendedName>
        <fullName evidence="2">Isochorismatase-like domain-containing protein</fullName>
    </recommendedName>
</protein>
<feature type="domain" description="Isochorismatase-like" evidence="2">
    <location>
        <begin position="2"/>
        <end position="85"/>
    </location>
</feature>
<dbReference type="Proteomes" id="UP001501570">
    <property type="component" value="Unassembled WGS sequence"/>
</dbReference>
<dbReference type="InterPro" id="IPR036380">
    <property type="entry name" value="Isochorismatase-like_sf"/>
</dbReference>
<organism evidence="3 4">
    <name type="scientific">Rugosimonospora acidiphila</name>
    <dbReference type="NCBI Taxonomy" id="556531"/>
    <lineage>
        <taxon>Bacteria</taxon>
        <taxon>Bacillati</taxon>
        <taxon>Actinomycetota</taxon>
        <taxon>Actinomycetes</taxon>
        <taxon>Micromonosporales</taxon>
        <taxon>Micromonosporaceae</taxon>
        <taxon>Rugosimonospora</taxon>
    </lineage>
</organism>
<dbReference type="Pfam" id="PF00857">
    <property type="entry name" value="Isochorismatase"/>
    <property type="match status" value="1"/>
</dbReference>
<dbReference type="PANTHER" id="PTHR43540:SF1">
    <property type="entry name" value="ISOCHORISMATASE HYDROLASE"/>
    <property type="match status" value="1"/>
</dbReference>
<evidence type="ECO:0000313" key="3">
    <source>
        <dbReference type="EMBL" id="GAA5193609.1"/>
    </source>
</evidence>
<name>A0ABP9SDX5_9ACTN</name>
<keyword evidence="4" id="KW-1185">Reference proteome</keyword>
<evidence type="ECO:0000259" key="2">
    <source>
        <dbReference type="Pfam" id="PF00857"/>
    </source>
</evidence>
<proteinExistence type="predicted"/>
<evidence type="ECO:0000313" key="4">
    <source>
        <dbReference type="Proteomes" id="UP001501570"/>
    </source>
</evidence>
<dbReference type="Gene3D" id="3.40.50.850">
    <property type="entry name" value="Isochorismatase-like"/>
    <property type="match status" value="1"/>
</dbReference>
<comment type="caution">
    <text evidence="3">The sequence shown here is derived from an EMBL/GenBank/DDBJ whole genome shotgun (WGS) entry which is preliminary data.</text>
</comment>
<dbReference type="SUPFAM" id="SSF52499">
    <property type="entry name" value="Isochorismatase-like hydrolases"/>
    <property type="match status" value="1"/>
</dbReference>
<evidence type="ECO:0000256" key="1">
    <source>
        <dbReference type="ARBA" id="ARBA00022801"/>
    </source>
</evidence>
<dbReference type="EMBL" id="BAABJQ010000019">
    <property type="protein sequence ID" value="GAA5193609.1"/>
    <property type="molecule type" value="Genomic_DNA"/>
</dbReference>
<sequence length="96" mass="10440">MRKTRFGAFSTTDLYASLLGQGIDTLILAGISTGGVVLSTLRHAADEDYRIYVLADAIADPDPEVHRVLLEKVFPHQADIINTEDLWALSGEGRGL</sequence>
<keyword evidence="1" id="KW-0378">Hydrolase</keyword>
<reference evidence="4" key="1">
    <citation type="journal article" date="2019" name="Int. J. Syst. Evol. Microbiol.">
        <title>The Global Catalogue of Microorganisms (GCM) 10K type strain sequencing project: providing services to taxonomists for standard genome sequencing and annotation.</title>
        <authorList>
            <consortium name="The Broad Institute Genomics Platform"/>
            <consortium name="The Broad Institute Genome Sequencing Center for Infectious Disease"/>
            <person name="Wu L."/>
            <person name="Ma J."/>
        </authorList>
    </citation>
    <scope>NUCLEOTIDE SEQUENCE [LARGE SCALE GENOMIC DNA]</scope>
    <source>
        <strain evidence="4">JCM 18304</strain>
    </source>
</reference>
<dbReference type="PANTHER" id="PTHR43540">
    <property type="entry name" value="PEROXYUREIDOACRYLATE/UREIDOACRYLATE AMIDOHYDROLASE-RELATED"/>
    <property type="match status" value="1"/>
</dbReference>
<gene>
    <name evidence="3" type="ORF">GCM10023322_56040</name>
</gene>
<accession>A0ABP9SDX5</accession>